<evidence type="ECO:0000313" key="2">
    <source>
        <dbReference type="EMBL" id="SDM37933.1"/>
    </source>
</evidence>
<organism evidence="2 3">
    <name type="scientific">Maricaulis salignorans</name>
    <dbReference type="NCBI Taxonomy" id="144026"/>
    <lineage>
        <taxon>Bacteria</taxon>
        <taxon>Pseudomonadati</taxon>
        <taxon>Pseudomonadota</taxon>
        <taxon>Alphaproteobacteria</taxon>
        <taxon>Maricaulales</taxon>
        <taxon>Maricaulaceae</taxon>
        <taxon>Maricaulis</taxon>
    </lineage>
</organism>
<gene>
    <name evidence="2" type="ORF">SAMN04488568_11046</name>
</gene>
<protein>
    <submittedName>
        <fullName evidence="2">Uncharacterized protein</fullName>
    </submittedName>
</protein>
<sequence length="206" mass="24088">MRTQINQLFEKIQSLEAELEEEVKERRRSYGYKLEQGRLFITREARERQAALKLGLRRYLIDSGVLTILTAPFIYAVAIPVFLLDVVASLYQAVCFRVYGVKQVKRRDYVVFDRHRLPYLNVIQKVNCFYCSYANGVIAYVHEIASRTEQYWCPIKHAERLAGTHRRYDGFLEYGDVGEYPDSLEEQRQRLRNEGDTPPGPQGPTE</sequence>
<keyword evidence="3" id="KW-1185">Reference proteome</keyword>
<dbReference type="STRING" id="144026.SAMN04488568_11046"/>
<feature type="region of interest" description="Disordered" evidence="1">
    <location>
        <begin position="185"/>
        <end position="206"/>
    </location>
</feature>
<dbReference type="AlphaFoldDB" id="A0A1G9SR90"/>
<name>A0A1G9SR90_9PROT</name>
<dbReference type="EMBL" id="FNHG01000010">
    <property type="protein sequence ID" value="SDM37933.1"/>
    <property type="molecule type" value="Genomic_DNA"/>
</dbReference>
<evidence type="ECO:0000256" key="1">
    <source>
        <dbReference type="SAM" id="MobiDB-lite"/>
    </source>
</evidence>
<dbReference type="RefSeq" id="WP_176780311.1">
    <property type="nucleotide sequence ID" value="NZ_FNHG01000010.1"/>
</dbReference>
<reference evidence="2 3" key="1">
    <citation type="submission" date="2016-10" db="EMBL/GenBank/DDBJ databases">
        <authorList>
            <person name="de Groot N.N."/>
        </authorList>
    </citation>
    <scope>NUCLEOTIDE SEQUENCE [LARGE SCALE GENOMIC DNA]</scope>
    <source>
        <strain evidence="2 3">DSM 16077</strain>
    </source>
</reference>
<proteinExistence type="predicted"/>
<dbReference type="Proteomes" id="UP000199759">
    <property type="component" value="Unassembled WGS sequence"/>
</dbReference>
<accession>A0A1G9SR90</accession>
<evidence type="ECO:0000313" key="3">
    <source>
        <dbReference type="Proteomes" id="UP000199759"/>
    </source>
</evidence>
<feature type="compositionally biased region" description="Basic and acidic residues" evidence="1">
    <location>
        <begin position="185"/>
        <end position="195"/>
    </location>
</feature>